<feature type="non-terminal residue" evidence="1">
    <location>
        <position position="1"/>
    </location>
</feature>
<proteinExistence type="predicted"/>
<accession>A0A498JES9</accession>
<keyword evidence="2" id="KW-1185">Reference proteome</keyword>
<evidence type="ECO:0000313" key="1">
    <source>
        <dbReference type="EMBL" id="RXH94208.1"/>
    </source>
</evidence>
<comment type="caution">
    <text evidence="1">The sequence shown here is derived from an EMBL/GenBank/DDBJ whole genome shotgun (WGS) entry which is preliminary data.</text>
</comment>
<sequence>AIVPKHRVIWDDLPVGDAIIVDDLIDCYKLHKVNSPPSTFNLLMVQEFYANVPSKFPDYGGQVYVRGVYVPLDSNVICDILGLELSKVSNMHSLYLITCHYDIHAYHRKAYLDSFIPLCQSLALSISINYGNPTLEAARVLYAMLSLSDVPSVPTNNNVVPRFILRIGFPFHLDNVCPRSTKELDKGFINLSNMMSAVAHGDLRPPPPPNASQETKIAHLDHSLLTQSLSQLSLNPSSFVPEPYVCPPKLVPHHLVAPLSSSYFVASSSGQSSVVAAKMAVIEKGKSVSSPDL</sequence>
<evidence type="ECO:0000313" key="2">
    <source>
        <dbReference type="Proteomes" id="UP000290289"/>
    </source>
</evidence>
<reference evidence="1 2" key="1">
    <citation type="submission" date="2018-10" db="EMBL/GenBank/DDBJ databases">
        <title>A high-quality apple genome assembly.</title>
        <authorList>
            <person name="Hu J."/>
        </authorList>
    </citation>
    <scope>NUCLEOTIDE SEQUENCE [LARGE SCALE GENOMIC DNA]</scope>
    <source>
        <strain evidence="2">cv. HFTH1</strain>
        <tissue evidence="1">Young leaf</tissue>
    </source>
</reference>
<dbReference type="EMBL" id="RDQH01000333">
    <property type="protein sequence ID" value="RXH94208.1"/>
    <property type="molecule type" value="Genomic_DNA"/>
</dbReference>
<gene>
    <name evidence="1" type="ORF">DVH24_023892</name>
</gene>
<protein>
    <submittedName>
        <fullName evidence="1">Uncharacterized protein</fullName>
    </submittedName>
</protein>
<name>A0A498JES9_MALDO</name>
<dbReference type="Proteomes" id="UP000290289">
    <property type="component" value="Chromosome 7"/>
</dbReference>
<dbReference type="AlphaFoldDB" id="A0A498JES9"/>
<organism evidence="1 2">
    <name type="scientific">Malus domestica</name>
    <name type="common">Apple</name>
    <name type="synonym">Pyrus malus</name>
    <dbReference type="NCBI Taxonomy" id="3750"/>
    <lineage>
        <taxon>Eukaryota</taxon>
        <taxon>Viridiplantae</taxon>
        <taxon>Streptophyta</taxon>
        <taxon>Embryophyta</taxon>
        <taxon>Tracheophyta</taxon>
        <taxon>Spermatophyta</taxon>
        <taxon>Magnoliopsida</taxon>
        <taxon>eudicotyledons</taxon>
        <taxon>Gunneridae</taxon>
        <taxon>Pentapetalae</taxon>
        <taxon>rosids</taxon>
        <taxon>fabids</taxon>
        <taxon>Rosales</taxon>
        <taxon>Rosaceae</taxon>
        <taxon>Amygdaloideae</taxon>
        <taxon>Maleae</taxon>
        <taxon>Malus</taxon>
    </lineage>
</organism>